<evidence type="ECO:0000313" key="1">
    <source>
        <dbReference type="EMBL" id="MFC0274943.1"/>
    </source>
</evidence>
<sequence length="90" mass="10467">MATRQSVNEYLQNCTDAIDYARTQYETGAKQEHYNATEYTKAQQMLEDAVNDINHLSLSANAQQQDQLYRMRLQLQALQNDMTIQRHVEG</sequence>
<keyword evidence="2" id="KW-1185">Reference proteome</keyword>
<comment type="caution">
    <text evidence="1">The sequence shown here is derived from an EMBL/GenBank/DDBJ whole genome shotgun (WGS) entry which is preliminary data.</text>
</comment>
<name>A0ABV6GMM8_9BACI</name>
<accession>A0ABV6GMM8</accession>
<protein>
    <submittedName>
        <fullName evidence="1">YtzC family protein</fullName>
    </submittedName>
</protein>
<gene>
    <name evidence="1" type="ORF">ACFFIX_26945</name>
</gene>
<dbReference type="Proteomes" id="UP001589854">
    <property type="component" value="Unassembled WGS sequence"/>
</dbReference>
<dbReference type="Pfam" id="PF10732">
    <property type="entry name" value="DUF2524"/>
    <property type="match status" value="1"/>
</dbReference>
<evidence type="ECO:0000313" key="2">
    <source>
        <dbReference type="Proteomes" id="UP001589854"/>
    </source>
</evidence>
<dbReference type="InterPro" id="IPR019668">
    <property type="entry name" value="Uncharacterised_YtzC"/>
</dbReference>
<dbReference type="RefSeq" id="WP_378939681.1">
    <property type="nucleotide sequence ID" value="NZ_JBHLVO010000056.1"/>
</dbReference>
<organism evidence="1 2">
    <name type="scientific">Metabacillus herbersteinensis</name>
    <dbReference type="NCBI Taxonomy" id="283816"/>
    <lineage>
        <taxon>Bacteria</taxon>
        <taxon>Bacillati</taxon>
        <taxon>Bacillota</taxon>
        <taxon>Bacilli</taxon>
        <taxon>Bacillales</taxon>
        <taxon>Bacillaceae</taxon>
        <taxon>Metabacillus</taxon>
    </lineage>
</organism>
<reference evidence="1 2" key="1">
    <citation type="submission" date="2024-09" db="EMBL/GenBank/DDBJ databases">
        <authorList>
            <person name="Sun Q."/>
            <person name="Mori K."/>
        </authorList>
    </citation>
    <scope>NUCLEOTIDE SEQUENCE [LARGE SCALE GENOMIC DNA]</scope>
    <source>
        <strain evidence="1 2">CCM 7228</strain>
    </source>
</reference>
<proteinExistence type="predicted"/>
<dbReference type="EMBL" id="JBHLVO010000056">
    <property type="protein sequence ID" value="MFC0274943.1"/>
    <property type="molecule type" value="Genomic_DNA"/>
</dbReference>